<dbReference type="Proteomes" id="UP000095284">
    <property type="component" value="Unplaced"/>
</dbReference>
<protein>
    <submittedName>
        <fullName evidence="3">Signal recognition particle-docking protein FtsY</fullName>
    </submittedName>
</protein>
<name>A0A1I7SPM0_BURXY</name>
<feature type="region of interest" description="Disordered" evidence="1">
    <location>
        <begin position="1"/>
        <end position="51"/>
    </location>
</feature>
<dbReference type="AlphaFoldDB" id="A0A1I7SPM0"/>
<reference evidence="3" key="1">
    <citation type="submission" date="2016-11" db="UniProtKB">
        <authorList>
            <consortium name="WormBaseParasite"/>
        </authorList>
    </citation>
    <scope>IDENTIFICATION</scope>
</reference>
<accession>A0A1I7SPM0</accession>
<dbReference type="WBParaSite" id="BXY_1501300.1">
    <property type="protein sequence ID" value="BXY_1501300.1"/>
    <property type="gene ID" value="BXY_1501300"/>
</dbReference>
<evidence type="ECO:0000313" key="2">
    <source>
        <dbReference type="Proteomes" id="UP000095284"/>
    </source>
</evidence>
<evidence type="ECO:0000313" key="3">
    <source>
        <dbReference type="WBParaSite" id="BXY_1501300.1"/>
    </source>
</evidence>
<organism evidence="2 3">
    <name type="scientific">Bursaphelenchus xylophilus</name>
    <name type="common">Pinewood nematode worm</name>
    <name type="synonym">Aphelenchoides xylophilus</name>
    <dbReference type="NCBI Taxonomy" id="6326"/>
    <lineage>
        <taxon>Eukaryota</taxon>
        <taxon>Metazoa</taxon>
        <taxon>Ecdysozoa</taxon>
        <taxon>Nematoda</taxon>
        <taxon>Chromadorea</taxon>
        <taxon>Rhabditida</taxon>
        <taxon>Tylenchina</taxon>
        <taxon>Tylenchomorpha</taxon>
        <taxon>Aphelenchoidea</taxon>
        <taxon>Aphelenchoididae</taxon>
        <taxon>Bursaphelenchus</taxon>
    </lineage>
</organism>
<proteinExistence type="predicted"/>
<feature type="compositionally biased region" description="Basic and acidic residues" evidence="1">
    <location>
        <begin position="1"/>
        <end position="18"/>
    </location>
</feature>
<evidence type="ECO:0000256" key="1">
    <source>
        <dbReference type="SAM" id="MobiDB-lite"/>
    </source>
</evidence>
<sequence length="51" mass="5698">MKKLFKGKDDQGETKKFEATPVALRSKSPAPPPQDIVESKEVQQARTTKVK</sequence>